<feature type="domain" description="OmpR/PhoB-type" evidence="11">
    <location>
        <begin position="131"/>
        <end position="230"/>
    </location>
</feature>
<evidence type="ECO:0000256" key="3">
    <source>
        <dbReference type="ARBA" id="ARBA00023012"/>
    </source>
</evidence>
<dbReference type="AlphaFoldDB" id="A0A2G3DT06"/>
<evidence type="ECO:0000256" key="5">
    <source>
        <dbReference type="ARBA" id="ARBA00023125"/>
    </source>
</evidence>
<feature type="domain" description="Response regulatory" evidence="10">
    <location>
        <begin position="4"/>
        <end position="117"/>
    </location>
</feature>
<dbReference type="CDD" id="cd00383">
    <property type="entry name" value="trans_reg_C"/>
    <property type="match status" value="1"/>
</dbReference>
<evidence type="ECO:0000259" key="11">
    <source>
        <dbReference type="PROSITE" id="PS51755"/>
    </source>
</evidence>
<dbReference type="CDD" id="cd17574">
    <property type="entry name" value="REC_OmpR"/>
    <property type="match status" value="1"/>
</dbReference>
<keyword evidence="6" id="KW-0804">Transcription</keyword>
<dbReference type="InterPro" id="IPR001789">
    <property type="entry name" value="Sig_transdc_resp-reg_receiver"/>
</dbReference>
<dbReference type="FunFam" id="1.10.10.10:FF:000018">
    <property type="entry name" value="DNA-binding response regulator ResD"/>
    <property type="match status" value="1"/>
</dbReference>
<evidence type="ECO:0000256" key="6">
    <source>
        <dbReference type="ARBA" id="ARBA00023163"/>
    </source>
</evidence>
<dbReference type="GO" id="GO:0005829">
    <property type="term" value="C:cytosol"/>
    <property type="evidence" value="ECO:0007669"/>
    <property type="project" value="TreeGrafter"/>
</dbReference>
<keyword evidence="5 9" id="KW-0238">DNA-binding</keyword>
<keyword evidence="4" id="KW-0805">Transcription regulation</keyword>
<dbReference type="Gene3D" id="1.10.10.10">
    <property type="entry name" value="Winged helix-like DNA-binding domain superfamily/Winged helix DNA-binding domain"/>
    <property type="match status" value="1"/>
</dbReference>
<dbReference type="SMART" id="SM00862">
    <property type="entry name" value="Trans_reg_C"/>
    <property type="match status" value="1"/>
</dbReference>
<evidence type="ECO:0000259" key="10">
    <source>
        <dbReference type="PROSITE" id="PS50110"/>
    </source>
</evidence>
<reference evidence="12 13" key="1">
    <citation type="submission" date="2017-10" db="EMBL/GenBank/DDBJ databases">
        <title>Resolving the taxonomy of Roseburia spp., Eubacterium rectale and Agathobacter spp. through phylogenomic analysis.</title>
        <authorList>
            <person name="Sheridan P.O."/>
            <person name="Walker A.W."/>
            <person name="Duncan S.H."/>
            <person name="Scott K.P."/>
            <person name="Toole P.W.O."/>
            <person name="Luis P."/>
            <person name="Flint H.J."/>
        </authorList>
    </citation>
    <scope>NUCLEOTIDE SEQUENCE [LARGE SCALE GENOMIC DNA]</scope>
    <source>
        <strain evidence="12 13">JK626</strain>
    </source>
</reference>
<dbReference type="GO" id="GO:0006355">
    <property type="term" value="P:regulation of DNA-templated transcription"/>
    <property type="evidence" value="ECO:0007669"/>
    <property type="project" value="InterPro"/>
</dbReference>
<dbReference type="EMBL" id="PDYF01000031">
    <property type="protein sequence ID" value="PHU34159.1"/>
    <property type="molecule type" value="Genomic_DNA"/>
</dbReference>
<evidence type="ECO:0000313" key="13">
    <source>
        <dbReference type="Proteomes" id="UP000225889"/>
    </source>
</evidence>
<dbReference type="PANTHER" id="PTHR48111">
    <property type="entry name" value="REGULATOR OF RPOS"/>
    <property type="match status" value="1"/>
</dbReference>
<evidence type="ECO:0000256" key="8">
    <source>
        <dbReference type="PROSITE-ProRule" id="PRU00169"/>
    </source>
</evidence>
<protein>
    <recommendedName>
        <fullName evidence="1">Stage 0 sporulation protein A homolog</fullName>
    </recommendedName>
</protein>
<dbReference type="GO" id="GO:0032993">
    <property type="term" value="C:protein-DNA complex"/>
    <property type="evidence" value="ECO:0007669"/>
    <property type="project" value="TreeGrafter"/>
</dbReference>
<dbReference type="InterPro" id="IPR036388">
    <property type="entry name" value="WH-like_DNA-bd_sf"/>
</dbReference>
<dbReference type="SMART" id="SM00448">
    <property type="entry name" value="REC"/>
    <property type="match status" value="1"/>
</dbReference>
<dbReference type="GO" id="GO:0000976">
    <property type="term" value="F:transcription cis-regulatory region binding"/>
    <property type="evidence" value="ECO:0007669"/>
    <property type="project" value="TreeGrafter"/>
</dbReference>
<evidence type="ECO:0000256" key="1">
    <source>
        <dbReference type="ARBA" id="ARBA00018672"/>
    </source>
</evidence>
<dbReference type="InterPro" id="IPR011006">
    <property type="entry name" value="CheY-like_superfamily"/>
</dbReference>
<dbReference type="PROSITE" id="PS50110">
    <property type="entry name" value="RESPONSE_REGULATORY"/>
    <property type="match status" value="1"/>
</dbReference>
<reference evidence="12 13" key="2">
    <citation type="submission" date="2017-10" db="EMBL/GenBank/DDBJ databases">
        <authorList>
            <person name="Banno H."/>
            <person name="Chua N.-H."/>
        </authorList>
    </citation>
    <scope>NUCLEOTIDE SEQUENCE [LARGE SCALE GENOMIC DNA]</scope>
    <source>
        <strain evidence="12 13">JK626</strain>
    </source>
</reference>
<dbReference type="FunFam" id="3.40.50.2300:FF:000001">
    <property type="entry name" value="DNA-binding response regulator PhoB"/>
    <property type="match status" value="1"/>
</dbReference>
<proteinExistence type="predicted"/>
<evidence type="ECO:0000313" key="12">
    <source>
        <dbReference type="EMBL" id="PHU34159.1"/>
    </source>
</evidence>
<dbReference type="SUPFAM" id="SSF52172">
    <property type="entry name" value="CheY-like"/>
    <property type="match status" value="1"/>
</dbReference>
<evidence type="ECO:0000256" key="2">
    <source>
        <dbReference type="ARBA" id="ARBA00022553"/>
    </source>
</evidence>
<sequence length="233" mass="26915">MMKNILIAEDSKEIVDVIRLYLEANDVKIIEVNSGKQAMDVFNKMQIHLVLLDIMLPEMNGYEVIKEIRKKSNIPIIFMSAKGQDEDKILGLNLGADDYIVKPFNPLELTARVSAQLRRFYSLGASSDTSLEQIKINNLVLDQRECKLFMDGNEIELTYMEYKLLKLLMNEPGRVFTKSQIFENVWDEEYSYADNTVTVYISKLREKIEVDSKNPKLIKTVRGLGYKFEKANN</sequence>
<name>A0A2G3DT06_9FIRM</name>
<organism evidence="12 13">
    <name type="scientific">Pseudobutyrivibrio ruminis</name>
    <dbReference type="NCBI Taxonomy" id="46206"/>
    <lineage>
        <taxon>Bacteria</taxon>
        <taxon>Bacillati</taxon>
        <taxon>Bacillota</taxon>
        <taxon>Clostridia</taxon>
        <taxon>Lachnospirales</taxon>
        <taxon>Lachnospiraceae</taxon>
        <taxon>Pseudobutyrivibrio</taxon>
    </lineage>
</organism>
<comment type="function">
    <text evidence="7">May play the central regulatory role in sporulation. It may be an element of the effector pathway responsible for the activation of sporulation genes in response to nutritional stress. Spo0A may act in concert with spo0H (a sigma factor) to control the expression of some genes that are critical to the sporulation process.</text>
</comment>
<accession>A0A2G3DT06</accession>
<dbReference type="GO" id="GO:0000156">
    <property type="term" value="F:phosphorelay response regulator activity"/>
    <property type="evidence" value="ECO:0007669"/>
    <property type="project" value="TreeGrafter"/>
</dbReference>
<evidence type="ECO:0000256" key="4">
    <source>
        <dbReference type="ARBA" id="ARBA00023015"/>
    </source>
</evidence>
<feature type="DNA-binding region" description="OmpR/PhoB-type" evidence="9">
    <location>
        <begin position="131"/>
        <end position="230"/>
    </location>
</feature>
<dbReference type="Gene3D" id="6.10.250.690">
    <property type="match status" value="1"/>
</dbReference>
<comment type="caution">
    <text evidence="12">The sequence shown here is derived from an EMBL/GenBank/DDBJ whole genome shotgun (WGS) entry which is preliminary data.</text>
</comment>
<evidence type="ECO:0000256" key="9">
    <source>
        <dbReference type="PROSITE-ProRule" id="PRU01091"/>
    </source>
</evidence>
<gene>
    <name evidence="12" type="ORF">CSX01_11365</name>
</gene>
<dbReference type="PROSITE" id="PS51755">
    <property type="entry name" value="OMPR_PHOB"/>
    <property type="match status" value="1"/>
</dbReference>
<dbReference type="PANTHER" id="PTHR48111:SF2">
    <property type="entry name" value="RESPONSE REGULATOR SAER"/>
    <property type="match status" value="1"/>
</dbReference>
<keyword evidence="2 8" id="KW-0597">Phosphoprotein</keyword>
<dbReference type="InterPro" id="IPR001867">
    <property type="entry name" value="OmpR/PhoB-type_DNA-bd"/>
</dbReference>
<dbReference type="Pfam" id="PF00072">
    <property type="entry name" value="Response_reg"/>
    <property type="match status" value="1"/>
</dbReference>
<keyword evidence="3" id="KW-0902">Two-component regulatory system</keyword>
<dbReference type="Gene3D" id="3.40.50.2300">
    <property type="match status" value="1"/>
</dbReference>
<evidence type="ECO:0000256" key="7">
    <source>
        <dbReference type="ARBA" id="ARBA00024867"/>
    </source>
</evidence>
<dbReference type="InterPro" id="IPR039420">
    <property type="entry name" value="WalR-like"/>
</dbReference>
<feature type="modified residue" description="4-aspartylphosphate" evidence="8">
    <location>
        <position position="53"/>
    </location>
</feature>
<dbReference type="Proteomes" id="UP000225889">
    <property type="component" value="Unassembled WGS sequence"/>
</dbReference>
<dbReference type="Pfam" id="PF00486">
    <property type="entry name" value="Trans_reg_C"/>
    <property type="match status" value="1"/>
</dbReference>